<evidence type="ECO:0000313" key="8">
    <source>
        <dbReference type="EMBL" id="ODV79829.1"/>
    </source>
</evidence>
<reference evidence="9" key="1">
    <citation type="submission" date="2016-05" db="EMBL/GenBank/DDBJ databases">
        <title>Comparative genomics of biotechnologically important yeasts.</title>
        <authorList>
            <consortium name="DOE Joint Genome Institute"/>
            <person name="Riley R."/>
            <person name="Haridas S."/>
            <person name="Wolfe K.H."/>
            <person name="Lopes M.R."/>
            <person name="Hittinger C.T."/>
            <person name="Goker M."/>
            <person name="Salamov A."/>
            <person name="Wisecaver J."/>
            <person name="Long T.M."/>
            <person name="Aerts A.L."/>
            <person name="Barry K."/>
            <person name="Choi C."/>
            <person name="Clum A."/>
            <person name="Coughlan A.Y."/>
            <person name="Deshpande S."/>
            <person name="Douglass A.P."/>
            <person name="Hanson S.J."/>
            <person name="Klenk H.-P."/>
            <person name="Labutti K."/>
            <person name="Lapidus A."/>
            <person name="Lindquist E."/>
            <person name="Lipzen A."/>
            <person name="Meier-Kolthoff J.P."/>
            <person name="Ohm R.A."/>
            <person name="Otillar R.P."/>
            <person name="Pangilinan J."/>
            <person name="Peng Y."/>
            <person name="Rokas A."/>
            <person name="Rosa C.A."/>
            <person name="Scheuner C."/>
            <person name="Sibirny A.A."/>
            <person name="Slot J.C."/>
            <person name="Stielow J.B."/>
            <person name="Sun H."/>
            <person name="Kurtzman C.P."/>
            <person name="Blackwell M."/>
            <person name="Grigoriev I.V."/>
            <person name="Jeffries T.W."/>
        </authorList>
    </citation>
    <scope>NUCLEOTIDE SEQUENCE [LARGE SCALE GENOMIC DNA]</scope>
    <source>
        <strain evidence="9">NRRL Y-17324</strain>
    </source>
</reference>
<evidence type="ECO:0000256" key="6">
    <source>
        <dbReference type="SAM" id="MobiDB-lite"/>
    </source>
</evidence>
<evidence type="ECO:0000256" key="5">
    <source>
        <dbReference type="ARBA" id="ARBA00023136"/>
    </source>
</evidence>
<name>A0A1E4SJZ7_9ASCO</name>
<gene>
    <name evidence="8" type="ORF">CANTADRAFT_10679</name>
</gene>
<feature type="transmembrane region" description="Helical" evidence="7">
    <location>
        <begin position="552"/>
        <end position="575"/>
    </location>
</feature>
<dbReference type="PANTHER" id="PTHR45649:SF3">
    <property type="entry name" value="POLYAMINE TRANSPORTER TPO5"/>
    <property type="match status" value="1"/>
</dbReference>
<accession>A0A1E4SJZ7</accession>
<feature type="transmembrane region" description="Helical" evidence="7">
    <location>
        <begin position="726"/>
        <end position="745"/>
    </location>
</feature>
<keyword evidence="3 7" id="KW-0812">Transmembrane</keyword>
<dbReference type="Pfam" id="PF13520">
    <property type="entry name" value="AA_permease_2"/>
    <property type="match status" value="1"/>
</dbReference>
<feature type="transmembrane region" description="Helical" evidence="7">
    <location>
        <begin position="794"/>
        <end position="814"/>
    </location>
</feature>
<keyword evidence="2" id="KW-0813">Transport</keyword>
<dbReference type="InterPro" id="IPR023674">
    <property type="entry name" value="Ribosomal_uL1-like"/>
</dbReference>
<organism evidence="8 9">
    <name type="scientific">Suhomyces tanzawaensis NRRL Y-17324</name>
    <dbReference type="NCBI Taxonomy" id="984487"/>
    <lineage>
        <taxon>Eukaryota</taxon>
        <taxon>Fungi</taxon>
        <taxon>Dikarya</taxon>
        <taxon>Ascomycota</taxon>
        <taxon>Saccharomycotina</taxon>
        <taxon>Pichiomycetes</taxon>
        <taxon>Debaryomycetaceae</taxon>
        <taxon>Suhomyces</taxon>
    </lineage>
</organism>
<dbReference type="GeneID" id="30980311"/>
<feature type="region of interest" description="Disordered" evidence="6">
    <location>
        <begin position="895"/>
        <end position="950"/>
    </location>
</feature>
<keyword evidence="5 7" id="KW-0472">Membrane</keyword>
<feature type="transmembrane region" description="Helical" evidence="7">
    <location>
        <begin position="765"/>
        <end position="788"/>
    </location>
</feature>
<dbReference type="CDD" id="cd00403">
    <property type="entry name" value="Ribosomal_L1"/>
    <property type="match status" value="1"/>
</dbReference>
<evidence type="ECO:0000256" key="1">
    <source>
        <dbReference type="ARBA" id="ARBA00004141"/>
    </source>
</evidence>
<keyword evidence="4 7" id="KW-1133">Transmembrane helix</keyword>
<dbReference type="Pfam" id="PF00687">
    <property type="entry name" value="Ribosomal_L1"/>
    <property type="match status" value="1"/>
</dbReference>
<evidence type="ECO:0000256" key="7">
    <source>
        <dbReference type="SAM" id="Phobius"/>
    </source>
</evidence>
<feature type="transmembrane region" description="Helical" evidence="7">
    <location>
        <begin position="512"/>
        <end position="532"/>
    </location>
</feature>
<dbReference type="STRING" id="984487.A0A1E4SJZ7"/>
<proteinExistence type="predicted"/>
<keyword evidence="9" id="KW-1185">Reference proteome</keyword>
<dbReference type="InterPro" id="IPR002293">
    <property type="entry name" value="AA/rel_permease1"/>
</dbReference>
<feature type="transmembrane region" description="Helical" evidence="7">
    <location>
        <begin position="596"/>
        <end position="622"/>
    </location>
</feature>
<feature type="transmembrane region" description="Helical" evidence="7">
    <location>
        <begin position="701"/>
        <end position="720"/>
    </location>
</feature>
<evidence type="ECO:0000313" key="9">
    <source>
        <dbReference type="Proteomes" id="UP000094285"/>
    </source>
</evidence>
<dbReference type="GO" id="GO:0016020">
    <property type="term" value="C:membrane"/>
    <property type="evidence" value="ECO:0007669"/>
    <property type="project" value="UniProtKB-SubCell"/>
</dbReference>
<feature type="transmembrane region" description="Helical" evidence="7">
    <location>
        <begin position="481"/>
        <end position="500"/>
    </location>
</feature>
<dbReference type="InterPro" id="IPR028364">
    <property type="entry name" value="Ribosomal_uL1/biogenesis"/>
</dbReference>
<comment type="subcellular location">
    <subcellularLocation>
        <location evidence="1">Membrane</location>
        <topology evidence="1">Multi-pass membrane protein</topology>
    </subcellularLocation>
</comment>
<dbReference type="EMBL" id="KV453911">
    <property type="protein sequence ID" value="ODV79829.1"/>
    <property type="molecule type" value="Genomic_DNA"/>
</dbReference>
<feature type="transmembrane region" description="Helical" evidence="7">
    <location>
        <begin position="435"/>
        <end position="461"/>
    </location>
</feature>
<sequence>MSGEFILGPDAYKAGRKSLKSLVSHSRDQNGPDAHEPVFVIINTKIQLAKAKDYTPRIIPITHKLSKLETKSVLLVTKDPSTPYRDALQKKESPTEDVFNQIYTLAKLKSLSRDPKKLYKLFKEFDIVVSDHRVHKFLPNILGSTFYVKNKKVPFMIQMAKPDPDAKLTVGKKSTKLKDDRCEPKYVRAQMKAIVGNTYFIPPVNGNCLSIKVGYTSFSDKELIQNIDDVLQYLVQEKFQPVGGLLRSTSNIGGVYVKTGDSISLPVLVAEKKEEEEEADSDFDFYHIMEGASQNPVGSSNAAEGADNTASHQIGQSFNHLAAPVGDFIHSFLHDLEEDEIEQVEHFEYKQDLERKLTVTSVIGLGVTLMGVPFGISSTLWISLVDGANVTILYGWLVVAFFSFCVVLSLSEIISKYPTAGGVYHFSAILSNDKYSLISSWFTGWFLLIGNWTYAVSIMFSGSQFILSVFGLKNAYHKQDVLEVLGIYFILLTICGFINFKFSKYLERINKICILWSIYTVLAIDFLLIFFAKKTNSIKDILTTFDNTRSGWPDALAFMVGLQSSSFTLTGYGMLFSMTDEVKNPERNMPKGAISAILLSTVMGIIFILPLLTILPELTLLLDSNTEIMPIDLVFKLSTESYILSFLLVLLLIGTVFFQSIGSLTTASRTTYAFARDGGLPFKEYWVAVDSIDDSTVPKNALFLSMLFCGVLALMSLVSASAFNSFMGASVVCLALANGIPILCLMLDKRRKIKGAPFRLRKLGWVINSLSLGWVLFLFVILCLPPVIKNLTWFSMNYALLVICAFAGFAGLGYKSWGIGSFHGPQIDTDYFELNNIAGRQTINDAFVIGVDDMDVDEESDHSTKDPIVPPSEGQSLRLRTVSFSETELSTASVSESENEVLFEAGHDSGQEVEHEKVPGSRISSESAQGSTVDHREPVNLKGYQRLGSE</sequence>
<feature type="transmembrane region" description="Helical" evidence="7">
    <location>
        <begin position="357"/>
        <end position="382"/>
    </location>
</feature>
<feature type="compositionally biased region" description="Basic and acidic residues" evidence="6">
    <location>
        <begin position="905"/>
        <end position="919"/>
    </location>
</feature>
<dbReference type="AlphaFoldDB" id="A0A1E4SJZ7"/>
<dbReference type="Proteomes" id="UP000094285">
    <property type="component" value="Unassembled WGS sequence"/>
</dbReference>
<dbReference type="GO" id="GO:0022857">
    <property type="term" value="F:transmembrane transporter activity"/>
    <property type="evidence" value="ECO:0007669"/>
    <property type="project" value="InterPro"/>
</dbReference>
<evidence type="ECO:0000256" key="2">
    <source>
        <dbReference type="ARBA" id="ARBA00022448"/>
    </source>
</evidence>
<protein>
    <submittedName>
        <fullName evidence="8">Uncharacterized protein</fullName>
    </submittedName>
</protein>
<dbReference type="Gene3D" id="1.20.1740.10">
    <property type="entry name" value="Amino acid/polyamine transporter I"/>
    <property type="match status" value="1"/>
</dbReference>
<dbReference type="SUPFAM" id="SSF56808">
    <property type="entry name" value="Ribosomal protein L1"/>
    <property type="match status" value="1"/>
</dbReference>
<dbReference type="PANTHER" id="PTHR45649">
    <property type="entry name" value="AMINO-ACID PERMEASE BAT1"/>
    <property type="match status" value="1"/>
</dbReference>
<feature type="transmembrane region" description="Helical" evidence="7">
    <location>
        <begin position="394"/>
        <end position="414"/>
    </location>
</feature>
<evidence type="ECO:0000256" key="3">
    <source>
        <dbReference type="ARBA" id="ARBA00022692"/>
    </source>
</evidence>
<dbReference type="OrthoDB" id="3257095at2759"/>
<evidence type="ECO:0000256" key="4">
    <source>
        <dbReference type="ARBA" id="ARBA00022989"/>
    </source>
</evidence>
<feature type="compositionally biased region" description="Polar residues" evidence="6">
    <location>
        <begin position="922"/>
        <end position="932"/>
    </location>
</feature>
<feature type="transmembrane region" description="Helical" evidence="7">
    <location>
        <begin position="642"/>
        <end position="661"/>
    </location>
</feature>
<dbReference type="RefSeq" id="XP_020064951.1">
    <property type="nucleotide sequence ID" value="XM_020206174.1"/>
</dbReference>